<dbReference type="InterPro" id="IPR027417">
    <property type="entry name" value="P-loop_NTPase"/>
</dbReference>
<reference evidence="3 4" key="1">
    <citation type="submission" date="2016-10" db="EMBL/GenBank/DDBJ databases">
        <authorList>
            <person name="de Groot N.N."/>
        </authorList>
    </citation>
    <scope>NUCLEOTIDE SEQUENCE [LARGE SCALE GENOMIC DNA]</scope>
    <source>
        <strain evidence="3 4">RK1</strain>
    </source>
</reference>
<dbReference type="Gene3D" id="3.40.50.300">
    <property type="entry name" value="P-loop containing nucleotide triphosphate hydrolases"/>
    <property type="match status" value="1"/>
</dbReference>
<accession>A0A1I3E091</accession>
<organism evidence="3 4">
    <name type="scientific">Parapedobacter indicus</name>
    <dbReference type="NCBI Taxonomy" id="1477437"/>
    <lineage>
        <taxon>Bacteria</taxon>
        <taxon>Pseudomonadati</taxon>
        <taxon>Bacteroidota</taxon>
        <taxon>Sphingobacteriia</taxon>
        <taxon>Sphingobacteriales</taxon>
        <taxon>Sphingobacteriaceae</taxon>
        <taxon>Parapedobacter</taxon>
    </lineage>
</organism>
<evidence type="ECO:0000313" key="3">
    <source>
        <dbReference type="EMBL" id="SFH92365.1"/>
    </source>
</evidence>
<dbReference type="EMBL" id="FOQO01000001">
    <property type="protein sequence ID" value="SFH92365.1"/>
    <property type="molecule type" value="Genomic_DNA"/>
</dbReference>
<sequence length="678" mass="76571">MNIIIKSLTIINFKGISKLTIPFQQVTSILGANASGKTTVFDAFLFLLFGKDSTDRKDFEIKPLDGKGNAKQRTENEVSAILIVDGEEISLRHLMKEKWVKKRGEETAEFTGNEHLYFWNDVPMQAGEYAARINDILPENVFKLLTNPLYFNSIKWQDRRAILQEIAGEVTDEELIGINPDFAKLLESLSGKTLKELRAMNAVEKKRLKEELAMIPPRIDELERSKPELVDETEIQAEIDTLQAQYDAIEKQIEDRNEVQKTENEAIRELTQRKHTLETLNQGIRAKVTQEYNSDVIKSGSAEKELSDKISRQYTALAEIESTANRQKSQLSSLDSSHNDRIRRISRDREEINGRIASLRTQFETVNAKEIDPNSLVCSECGREHEAHNMNDIIAKFNENKMNELRSIKERGDALKADMNRLNEELTRAETEVSTTKEAINKTLTDLQSQHETEQAALNDLQAQLEAVKSNKVVVTPVADRLAEHADFNANIKDIEGIDEALRNRPGIDLSDLRTKKAIINADLDAAKRKLLIKDRITAADNRINELKAQEKTMAQELAAIERQEFVAESYEKAKSEELERRVNGMFKYANFKLFNHLINGGEEPTCVTTYQGVPFPDLNNAAKILVGIDIINTLSAHHGVTAPVFLDNRESVSNIPDTAAQVINLIVSPADEKLRVA</sequence>
<dbReference type="STRING" id="1477437.SAMN05444682_101711"/>
<keyword evidence="4" id="KW-1185">Reference proteome</keyword>
<feature type="domain" description="Rad50/SbcC-type AAA" evidence="2">
    <location>
        <begin position="7"/>
        <end position="280"/>
    </location>
</feature>
<protein>
    <submittedName>
        <fullName evidence="3">AAA domain-containing protein</fullName>
    </submittedName>
</protein>
<name>A0A1I3E091_9SPHI</name>
<dbReference type="RefSeq" id="WP_090624234.1">
    <property type="nucleotide sequence ID" value="NZ_FOQO01000001.1"/>
</dbReference>
<dbReference type="SUPFAM" id="SSF52540">
    <property type="entry name" value="P-loop containing nucleoside triphosphate hydrolases"/>
    <property type="match status" value="1"/>
</dbReference>
<evidence type="ECO:0000259" key="2">
    <source>
        <dbReference type="Pfam" id="PF13476"/>
    </source>
</evidence>
<dbReference type="Pfam" id="PF13476">
    <property type="entry name" value="AAA_23"/>
    <property type="match status" value="1"/>
</dbReference>
<keyword evidence="1" id="KW-0175">Coiled coil</keyword>
<feature type="coiled-coil region" evidence="1">
    <location>
        <begin position="510"/>
        <end position="564"/>
    </location>
</feature>
<dbReference type="PANTHER" id="PTHR32114">
    <property type="entry name" value="ABC TRANSPORTER ABCH.3"/>
    <property type="match status" value="1"/>
</dbReference>
<dbReference type="PANTHER" id="PTHR32114:SF2">
    <property type="entry name" value="ABC TRANSPORTER ABCH.3"/>
    <property type="match status" value="1"/>
</dbReference>
<feature type="coiled-coil region" evidence="1">
    <location>
        <begin position="398"/>
        <end position="471"/>
    </location>
</feature>
<dbReference type="AlphaFoldDB" id="A0A1I3E091"/>
<dbReference type="OrthoDB" id="1698838at2"/>
<gene>
    <name evidence="3" type="ORF">SAMN05444682_101711</name>
</gene>
<feature type="coiled-coil region" evidence="1">
    <location>
        <begin position="232"/>
        <end position="269"/>
    </location>
</feature>
<proteinExistence type="predicted"/>
<evidence type="ECO:0000313" key="4">
    <source>
        <dbReference type="Proteomes" id="UP000198670"/>
    </source>
</evidence>
<dbReference type="InterPro" id="IPR038729">
    <property type="entry name" value="Rad50/SbcC_AAA"/>
</dbReference>
<evidence type="ECO:0000256" key="1">
    <source>
        <dbReference type="SAM" id="Coils"/>
    </source>
</evidence>
<dbReference type="Proteomes" id="UP000198670">
    <property type="component" value="Unassembled WGS sequence"/>
</dbReference>